<evidence type="ECO:0000256" key="2">
    <source>
        <dbReference type="ARBA" id="ARBA00022670"/>
    </source>
</evidence>
<dbReference type="PROSITE" id="PS51892">
    <property type="entry name" value="SUBTILASE"/>
    <property type="match status" value="1"/>
</dbReference>
<dbReference type="GO" id="GO:0006508">
    <property type="term" value="P:proteolysis"/>
    <property type="evidence" value="ECO:0007669"/>
    <property type="project" value="UniProtKB-KW"/>
</dbReference>
<dbReference type="EC" id="3.4.21.-" evidence="10"/>
<dbReference type="InterPro" id="IPR036852">
    <property type="entry name" value="Peptidase_S8/S53_dom_sf"/>
</dbReference>
<reference evidence="10" key="1">
    <citation type="submission" date="2019-11" db="EMBL/GenBank/DDBJ databases">
        <authorList>
            <person name="Feng L."/>
        </authorList>
    </citation>
    <scope>NUCLEOTIDE SEQUENCE</scope>
    <source>
        <strain evidence="10">CTertiumLFYP3</strain>
    </source>
</reference>
<evidence type="ECO:0000313" key="10">
    <source>
        <dbReference type="EMBL" id="VYU49078.1"/>
    </source>
</evidence>
<dbReference type="GO" id="GO:0004252">
    <property type="term" value="F:serine-type endopeptidase activity"/>
    <property type="evidence" value="ECO:0007669"/>
    <property type="project" value="UniProtKB-UniRule"/>
</dbReference>
<dbReference type="InterPro" id="IPR050131">
    <property type="entry name" value="Peptidase_S8_subtilisin-like"/>
</dbReference>
<name>A0A6N3FAH5_9CLOT</name>
<feature type="active site" description="Charge relay system" evidence="5">
    <location>
        <position position="342"/>
    </location>
</feature>
<keyword evidence="8" id="KW-1133">Transmembrane helix</keyword>
<keyword evidence="6" id="KW-0175">Coiled coil</keyword>
<keyword evidence="8" id="KW-0812">Transmembrane</keyword>
<keyword evidence="8" id="KW-0472">Membrane</keyword>
<organism evidence="10">
    <name type="scientific">Clostridium tertium</name>
    <dbReference type="NCBI Taxonomy" id="1559"/>
    <lineage>
        <taxon>Bacteria</taxon>
        <taxon>Bacillati</taxon>
        <taxon>Bacillota</taxon>
        <taxon>Clostridia</taxon>
        <taxon>Eubacteriales</taxon>
        <taxon>Clostridiaceae</taxon>
        <taxon>Clostridium</taxon>
    </lineage>
</organism>
<keyword evidence="3 5" id="KW-0378">Hydrolase</keyword>
<feature type="coiled-coil region" evidence="6">
    <location>
        <begin position="528"/>
        <end position="555"/>
    </location>
</feature>
<dbReference type="Pfam" id="PF00082">
    <property type="entry name" value="Peptidase_S8"/>
    <property type="match status" value="1"/>
</dbReference>
<dbReference type="SMART" id="SM00635">
    <property type="entry name" value="BID_2"/>
    <property type="match status" value="1"/>
</dbReference>
<evidence type="ECO:0000256" key="3">
    <source>
        <dbReference type="ARBA" id="ARBA00022801"/>
    </source>
</evidence>
<comment type="similarity">
    <text evidence="1 5">Belongs to the peptidase S8 family.</text>
</comment>
<feature type="domain" description="BIG2" evidence="9">
    <location>
        <begin position="402"/>
        <end position="479"/>
    </location>
</feature>
<evidence type="ECO:0000256" key="8">
    <source>
        <dbReference type="SAM" id="Phobius"/>
    </source>
</evidence>
<dbReference type="Pfam" id="PF02368">
    <property type="entry name" value="Big_2"/>
    <property type="match status" value="1"/>
</dbReference>
<dbReference type="SUPFAM" id="SSF49373">
    <property type="entry name" value="Invasin/intimin cell-adhesion fragments"/>
    <property type="match status" value="1"/>
</dbReference>
<dbReference type="InterPro" id="IPR000209">
    <property type="entry name" value="Peptidase_S8/S53_dom"/>
</dbReference>
<evidence type="ECO:0000256" key="7">
    <source>
        <dbReference type="SAM" id="MobiDB-lite"/>
    </source>
</evidence>
<dbReference type="InterPro" id="IPR023827">
    <property type="entry name" value="Peptidase_S8_Asp-AS"/>
</dbReference>
<dbReference type="InterPro" id="IPR003343">
    <property type="entry name" value="Big_2"/>
</dbReference>
<dbReference type="PANTHER" id="PTHR43806">
    <property type="entry name" value="PEPTIDASE S8"/>
    <property type="match status" value="1"/>
</dbReference>
<gene>
    <name evidence="10" type="ORF">CTLFYP3_00022</name>
</gene>
<evidence type="ECO:0000259" key="9">
    <source>
        <dbReference type="SMART" id="SM00635"/>
    </source>
</evidence>
<dbReference type="EMBL" id="CACRTO010000034">
    <property type="protein sequence ID" value="VYU49078.1"/>
    <property type="molecule type" value="Genomic_DNA"/>
</dbReference>
<dbReference type="PROSITE" id="PS00136">
    <property type="entry name" value="SUBTILASE_ASP"/>
    <property type="match status" value="1"/>
</dbReference>
<evidence type="ECO:0000256" key="1">
    <source>
        <dbReference type="ARBA" id="ARBA00011073"/>
    </source>
</evidence>
<feature type="transmembrane region" description="Helical" evidence="8">
    <location>
        <begin position="665"/>
        <end position="681"/>
    </location>
</feature>
<dbReference type="Gene3D" id="2.60.40.1080">
    <property type="match status" value="1"/>
</dbReference>
<evidence type="ECO:0000256" key="5">
    <source>
        <dbReference type="PROSITE-ProRule" id="PRU01240"/>
    </source>
</evidence>
<feature type="active site" description="Charge relay system" evidence="5">
    <location>
        <position position="156"/>
    </location>
</feature>
<keyword evidence="2 5" id="KW-0645">Protease</keyword>
<protein>
    <submittedName>
        <fullName evidence="10">Thermophilic serine proteinase</fullName>
        <ecNumber evidence="10">3.4.21.-</ecNumber>
    </submittedName>
</protein>
<dbReference type="PRINTS" id="PR00723">
    <property type="entry name" value="SUBTILISIN"/>
</dbReference>
<dbReference type="InterPro" id="IPR008964">
    <property type="entry name" value="Invasin/intimin_cell_adhesion"/>
</dbReference>
<dbReference type="AlphaFoldDB" id="A0A6N3FAH5"/>
<evidence type="ECO:0000256" key="6">
    <source>
        <dbReference type="SAM" id="Coils"/>
    </source>
</evidence>
<feature type="active site" description="Charge relay system" evidence="5">
    <location>
        <position position="192"/>
    </location>
</feature>
<dbReference type="InterPro" id="IPR015500">
    <property type="entry name" value="Peptidase_S8_subtilisin-rel"/>
</dbReference>
<accession>A0A6N3FAH5</accession>
<sequence length="687" mass="77489">MMKKRKINVMLLLIIFALVLYKPVNIKAIERDESYNTIYKYEDFKSKSLILKIKNSIDFTSYGVIDTNYIDDKTLILDFDSIDKTIECYDLLKDNPSIEYIEPDMYIDLSRDESLKSKDNIPNYISWGVENLGIDRYAKYIKDENKVNTVTIAVIDTGIDYNHSIFKDKLLYSGYDFINNDNDPYDDSFKGHGTHVAGIIADSTRELNNIKILPIKALDSFGFGTISSLGNSIKYAINSNVDIINLSLGLTYGTHSNLIEDLILEAVNSGITVVNAAGNDNLNTMYLCPSHIDEAIIVSSIDINNNKSYTSNYGPNIDVAAPGVNIYSSIPGDNYAYNSGTSMAAPYISSIAAMIKLNNPELKPLEIENTIKKYSVDIGEKGVDWYFGSGVPNMTLALPKVELENIEIDNSEITLFPGDYFNLNIKLYPDDFINDSEVQWESSNNEIATVENGQVLAIKEGEVLIKATLLDKTSFCKVTVNSKLDLALEEETELKSDISNQQYLDTNNDKINIEENINKQKIKENKILNEKKLKEETAKEDNAAIEKKLDKENIKEGKITTEKELEENVISVSKDVSDLNASYKSEKKECIVNNDVSENNLNYSSEEDNNNEVVDLYTDNIDKNISSNGNIEENDIKENGTEENSTEENSTEENVNIVKYLTNKSFIFILMGLFIYVILFIKNRTFK</sequence>
<dbReference type="SUPFAM" id="SSF52743">
    <property type="entry name" value="Subtilisin-like"/>
    <property type="match status" value="1"/>
</dbReference>
<dbReference type="RefSeq" id="WP_156627052.1">
    <property type="nucleotide sequence ID" value="NZ_CACRTO010000034.1"/>
</dbReference>
<dbReference type="PANTHER" id="PTHR43806:SF11">
    <property type="entry name" value="CEREVISIN-RELATED"/>
    <property type="match status" value="1"/>
</dbReference>
<feature type="region of interest" description="Disordered" evidence="7">
    <location>
        <begin position="624"/>
        <end position="652"/>
    </location>
</feature>
<evidence type="ECO:0000256" key="4">
    <source>
        <dbReference type="ARBA" id="ARBA00022825"/>
    </source>
</evidence>
<proteinExistence type="inferred from homology"/>
<dbReference type="Gene3D" id="3.40.50.200">
    <property type="entry name" value="Peptidase S8/S53 domain"/>
    <property type="match status" value="1"/>
</dbReference>
<keyword evidence="4 5" id="KW-0720">Serine protease</keyword>